<comment type="catalytic activity">
    <reaction evidence="6">
        <text>(2R)-ethylmalonyl-CoA + H(+) = butanoyl-CoA + CO2</text>
        <dbReference type="Rhea" id="RHEA:59540"/>
        <dbReference type="ChEBI" id="CHEBI:15378"/>
        <dbReference type="ChEBI" id="CHEBI:16526"/>
        <dbReference type="ChEBI" id="CHEBI:57371"/>
        <dbReference type="ChEBI" id="CHEBI:85316"/>
        <dbReference type="EC" id="4.1.1.94"/>
    </reaction>
    <physiologicalReaction direction="left-to-right" evidence="6">
        <dbReference type="Rhea" id="RHEA:59541"/>
    </physiologicalReaction>
</comment>
<dbReference type="CDD" id="cd06558">
    <property type="entry name" value="crotonase-like"/>
    <property type="match status" value="1"/>
</dbReference>
<dbReference type="GO" id="GO:0004492">
    <property type="term" value="F:methyl/ethyl malonyl-CoA decarboxylase activity"/>
    <property type="evidence" value="ECO:0007669"/>
    <property type="project" value="UniProtKB-EC"/>
</dbReference>
<evidence type="ECO:0000256" key="3">
    <source>
        <dbReference type="ARBA" id="ARBA00022490"/>
    </source>
</evidence>
<dbReference type="InterPro" id="IPR018376">
    <property type="entry name" value="Enoyl-CoA_hyd/isom_CS"/>
</dbReference>
<evidence type="ECO:0000256" key="12">
    <source>
        <dbReference type="ARBA" id="ARBA00056546"/>
    </source>
</evidence>
<gene>
    <name evidence="14" type="ORF">RRG08_011017</name>
</gene>
<reference evidence="14" key="1">
    <citation type="journal article" date="2023" name="G3 (Bethesda)">
        <title>A reference genome for the long-term kleptoplast-retaining sea slug Elysia crispata morphotype clarki.</title>
        <authorList>
            <person name="Eastman K.E."/>
            <person name="Pendleton A.L."/>
            <person name="Shaikh M.A."/>
            <person name="Suttiyut T."/>
            <person name="Ogas R."/>
            <person name="Tomko P."/>
            <person name="Gavelis G."/>
            <person name="Widhalm J.R."/>
            <person name="Wisecaver J.H."/>
        </authorList>
    </citation>
    <scope>NUCLEOTIDE SEQUENCE</scope>
    <source>
        <strain evidence="14">ECLA1</strain>
    </source>
</reference>
<comment type="catalytic activity">
    <reaction evidence="11">
        <text>(S)-methylmalonyl-CoA + H(+) = propanoyl-CoA + CO2</text>
        <dbReference type="Rhea" id="RHEA:61340"/>
        <dbReference type="ChEBI" id="CHEBI:15378"/>
        <dbReference type="ChEBI" id="CHEBI:16526"/>
        <dbReference type="ChEBI" id="CHEBI:57327"/>
        <dbReference type="ChEBI" id="CHEBI:57392"/>
        <dbReference type="EC" id="4.1.1.94"/>
    </reaction>
    <physiologicalReaction direction="left-to-right" evidence="11">
        <dbReference type="Rhea" id="RHEA:61341"/>
    </physiologicalReaction>
</comment>
<evidence type="ECO:0000256" key="13">
    <source>
        <dbReference type="RuleBase" id="RU003707"/>
    </source>
</evidence>
<evidence type="ECO:0000256" key="7">
    <source>
        <dbReference type="ARBA" id="ARBA00038883"/>
    </source>
</evidence>
<dbReference type="InterPro" id="IPR001753">
    <property type="entry name" value="Enoyl-CoA_hydra/iso"/>
</dbReference>
<dbReference type="Pfam" id="PF00378">
    <property type="entry name" value="ECH_1"/>
    <property type="match status" value="1"/>
</dbReference>
<dbReference type="PROSITE" id="PS00166">
    <property type="entry name" value="ENOYL_COA_HYDRATASE"/>
    <property type="match status" value="1"/>
</dbReference>
<organism evidence="14 15">
    <name type="scientific">Elysia crispata</name>
    <name type="common">lettuce slug</name>
    <dbReference type="NCBI Taxonomy" id="231223"/>
    <lineage>
        <taxon>Eukaryota</taxon>
        <taxon>Metazoa</taxon>
        <taxon>Spiralia</taxon>
        <taxon>Lophotrochozoa</taxon>
        <taxon>Mollusca</taxon>
        <taxon>Gastropoda</taxon>
        <taxon>Heterobranchia</taxon>
        <taxon>Euthyneura</taxon>
        <taxon>Panpulmonata</taxon>
        <taxon>Sacoglossa</taxon>
        <taxon>Placobranchoidea</taxon>
        <taxon>Plakobranchidae</taxon>
        <taxon>Elysia</taxon>
    </lineage>
</organism>
<dbReference type="PANTHER" id="PTHR11941:SF27">
    <property type="entry name" value="ETHYLMALONYL-COA DECARBOXYLASE"/>
    <property type="match status" value="1"/>
</dbReference>
<evidence type="ECO:0000313" key="15">
    <source>
        <dbReference type="Proteomes" id="UP001283361"/>
    </source>
</evidence>
<evidence type="ECO:0000256" key="2">
    <source>
        <dbReference type="ARBA" id="ARBA00005254"/>
    </source>
</evidence>
<comment type="caution">
    <text evidence="14">The sequence shown here is derived from an EMBL/GenBank/DDBJ whole genome shotgun (WGS) entry which is preliminary data.</text>
</comment>
<dbReference type="PANTHER" id="PTHR11941">
    <property type="entry name" value="ENOYL-COA HYDRATASE-RELATED"/>
    <property type="match status" value="1"/>
</dbReference>
<dbReference type="GO" id="GO:0006635">
    <property type="term" value="P:fatty acid beta-oxidation"/>
    <property type="evidence" value="ECO:0007669"/>
    <property type="project" value="TreeGrafter"/>
</dbReference>
<dbReference type="AlphaFoldDB" id="A0AAE0ZQN7"/>
<keyword evidence="4" id="KW-0456">Lyase</keyword>
<evidence type="ECO:0000256" key="6">
    <source>
        <dbReference type="ARBA" id="ARBA00036541"/>
    </source>
</evidence>
<dbReference type="SUPFAM" id="SSF52096">
    <property type="entry name" value="ClpP/crotonase"/>
    <property type="match status" value="1"/>
</dbReference>
<evidence type="ECO:0000256" key="11">
    <source>
        <dbReference type="ARBA" id="ARBA00047446"/>
    </source>
</evidence>
<comment type="function">
    <text evidence="12">Decarboxylates ethylmalonyl-CoA, a potentially toxic metabolite, to form butyryl-CoA, suggesting it might be involved in metabolite proofreading. Acts preferentially on (S)-ethylmalonyl-CoA but also has some activity on the (R)-isomer. Also has methylmalonyl-CoA decarboxylase activity at lower level.</text>
</comment>
<protein>
    <recommendedName>
        <fullName evidence="8">Ethylmalonyl-CoA decarboxylase</fullName>
        <ecNumber evidence="7">4.1.1.94</ecNumber>
    </recommendedName>
    <alternativeName>
        <fullName evidence="10">Enoyl-CoA hydratase domain-containing protein 1</fullName>
    </alternativeName>
    <alternativeName>
        <fullName evidence="9">Methylmalonyl-CoA decarboxylase</fullName>
    </alternativeName>
</protein>
<comment type="similarity">
    <text evidence="2 13">Belongs to the enoyl-CoA hydratase/isomerase family.</text>
</comment>
<dbReference type="EC" id="4.1.1.94" evidence="7"/>
<dbReference type="GO" id="GO:0005829">
    <property type="term" value="C:cytosol"/>
    <property type="evidence" value="ECO:0007669"/>
    <property type="project" value="UniProtKB-SubCell"/>
</dbReference>
<comment type="catalytic activity">
    <reaction evidence="5">
        <text>(2S)-ethylmalonyl-CoA + H(+) = butanoyl-CoA + CO2</text>
        <dbReference type="Rhea" id="RHEA:32131"/>
        <dbReference type="ChEBI" id="CHEBI:15378"/>
        <dbReference type="ChEBI" id="CHEBI:16526"/>
        <dbReference type="ChEBI" id="CHEBI:57371"/>
        <dbReference type="ChEBI" id="CHEBI:60909"/>
        <dbReference type="EC" id="4.1.1.94"/>
    </reaction>
    <physiologicalReaction direction="left-to-right" evidence="5">
        <dbReference type="Rhea" id="RHEA:32132"/>
    </physiologicalReaction>
</comment>
<evidence type="ECO:0000256" key="9">
    <source>
        <dbReference type="ARBA" id="ARBA00042052"/>
    </source>
</evidence>
<keyword evidence="3" id="KW-0963">Cytoplasm</keyword>
<evidence type="ECO:0000256" key="4">
    <source>
        <dbReference type="ARBA" id="ARBA00023239"/>
    </source>
</evidence>
<accession>A0AAE0ZQN7</accession>
<comment type="subcellular location">
    <subcellularLocation>
        <location evidence="1">Cytoplasm</location>
        <location evidence="1">Cytosol</location>
    </subcellularLocation>
</comment>
<dbReference type="EMBL" id="JAWDGP010003509">
    <property type="protein sequence ID" value="KAK3773810.1"/>
    <property type="molecule type" value="Genomic_DNA"/>
</dbReference>
<evidence type="ECO:0000256" key="5">
    <source>
        <dbReference type="ARBA" id="ARBA00036343"/>
    </source>
</evidence>
<evidence type="ECO:0000256" key="10">
    <source>
        <dbReference type="ARBA" id="ARBA00042182"/>
    </source>
</evidence>
<dbReference type="InterPro" id="IPR029045">
    <property type="entry name" value="ClpP/crotonase-like_dom_sf"/>
</dbReference>
<evidence type="ECO:0000313" key="14">
    <source>
        <dbReference type="EMBL" id="KAK3773810.1"/>
    </source>
</evidence>
<proteinExistence type="inferred from homology"/>
<name>A0AAE0ZQN7_9GAST</name>
<evidence type="ECO:0000256" key="8">
    <source>
        <dbReference type="ARBA" id="ARBA00039903"/>
    </source>
</evidence>
<keyword evidence="15" id="KW-1185">Reference proteome</keyword>
<dbReference type="Proteomes" id="UP001283361">
    <property type="component" value="Unassembled WGS sequence"/>
</dbReference>
<evidence type="ECO:0000256" key="1">
    <source>
        <dbReference type="ARBA" id="ARBA00004514"/>
    </source>
</evidence>
<dbReference type="Gene3D" id="3.90.226.10">
    <property type="entry name" value="2-enoyl-CoA Hydratase, Chain A, domain 1"/>
    <property type="match status" value="1"/>
</dbReference>
<sequence length="308" mass="33476">MAAISGITSHLSFTVLRKLLSLPSMLTTHFVRSTSSQPDLQAIRDELEKFQGGSVDLEMDDQSGIAIMMLNNPKRLNSLTGKMMVDMANHITALEKWSLGKGLVLVGASGNFCSGGDLTFVRKALHYGEEMAAFQHDTLTRLLNLPLVSVALLQGHTLGGGAELSTACDFRVMSSSARLGFVQIKMGLTTGWGATTRLVHLFGRQKALGLLTSAKVFSAEEAEKEGLVDHVLSYALQPEEELSVCKNWLASNYCGYDADLTQAVKSSVVHCDLSGDLIESLRNERRVFGQFWGGSAQRVALEAKIKHK</sequence>